<dbReference type="SUPFAM" id="SSF46785">
    <property type="entry name" value="Winged helix' DNA-binding domain"/>
    <property type="match status" value="1"/>
</dbReference>
<dbReference type="InterPro" id="IPR000847">
    <property type="entry name" value="LysR_HTH_N"/>
</dbReference>
<keyword evidence="3" id="KW-0238">DNA-binding</keyword>
<evidence type="ECO:0000256" key="4">
    <source>
        <dbReference type="ARBA" id="ARBA00023163"/>
    </source>
</evidence>
<evidence type="ECO:0000256" key="6">
    <source>
        <dbReference type="ARBA" id="ARBA00043141"/>
    </source>
</evidence>
<dbReference type="PROSITE" id="PS50931">
    <property type="entry name" value="HTH_LYSR"/>
    <property type="match status" value="1"/>
</dbReference>
<evidence type="ECO:0000256" key="1">
    <source>
        <dbReference type="ARBA" id="ARBA00009437"/>
    </source>
</evidence>
<dbReference type="GO" id="GO:0000976">
    <property type="term" value="F:transcription cis-regulatory region binding"/>
    <property type="evidence" value="ECO:0007669"/>
    <property type="project" value="TreeGrafter"/>
</dbReference>
<dbReference type="PANTHER" id="PTHR30126">
    <property type="entry name" value="HTH-TYPE TRANSCRIPTIONAL REGULATOR"/>
    <property type="match status" value="1"/>
</dbReference>
<dbReference type="GO" id="GO:0003700">
    <property type="term" value="F:DNA-binding transcription factor activity"/>
    <property type="evidence" value="ECO:0007669"/>
    <property type="project" value="InterPro"/>
</dbReference>
<dbReference type="RefSeq" id="WP_136791410.1">
    <property type="nucleotide sequence ID" value="NZ_SWAU01000021.1"/>
</dbReference>
<dbReference type="InterPro" id="IPR005119">
    <property type="entry name" value="LysR_subst-bd"/>
</dbReference>
<evidence type="ECO:0000313" key="9">
    <source>
        <dbReference type="Proteomes" id="UP000306340"/>
    </source>
</evidence>
<dbReference type="Pfam" id="PF00126">
    <property type="entry name" value="HTH_1"/>
    <property type="match status" value="1"/>
</dbReference>
<dbReference type="NCBIfam" id="NF045990">
    <property type="entry name" value="TransRegCbbRRhodb"/>
    <property type="match status" value="1"/>
</dbReference>
<organism evidence="8 9">
    <name type="scientific">Cereibacter changlensis</name>
    <dbReference type="NCBI Taxonomy" id="402884"/>
    <lineage>
        <taxon>Bacteria</taxon>
        <taxon>Pseudomonadati</taxon>
        <taxon>Pseudomonadota</taxon>
        <taxon>Alphaproteobacteria</taxon>
        <taxon>Rhodobacterales</taxon>
        <taxon>Paracoccaceae</taxon>
        <taxon>Cereibacter</taxon>
    </lineage>
</organism>
<dbReference type="EMBL" id="SWAU01000021">
    <property type="protein sequence ID" value="TKA97812.1"/>
    <property type="molecule type" value="Genomic_DNA"/>
</dbReference>
<dbReference type="Proteomes" id="UP000306340">
    <property type="component" value="Unassembled WGS sequence"/>
</dbReference>
<proteinExistence type="inferred from homology"/>
<dbReference type="Gene3D" id="3.40.190.10">
    <property type="entry name" value="Periplasmic binding protein-like II"/>
    <property type="match status" value="2"/>
</dbReference>
<dbReference type="AlphaFoldDB" id="A0A4U0YY73"/>
<evidence type="ECO:0000256" key="3">
    <source>
        <dbReference type="ARBA" id="ARBA00023125"/>
    </source>
</evidence>
<reference evidence="8 9" key="1">
    <citation type="submission" date="2019-04" db="EMBL/GenBank/DDBJ databases">
        <title>Crypto-aerobic microbial life in anoxic (sulfidic) marine sediments.</title>
        <authorList>
            <person name="Bhattacharya S."/>
            <person name="Roy C."/>
            <person name="Mondal N."/>
            <person name="Sarkar J."/>
            <person name="Mandal S."/>
            <person name="Rameez M.J."/>
            <person name="Ghosh W."/>
        </authorList>
    </citation>
    <scope>NUCLEOTIDE SEQUENCE [LARGE SCALE GENOMIC DNA]</scope>
    <source>
        <strain evidence="8 9">SBBC</strain>
    </source>
</reference>
<dbReference type="SUPFAM" id="SSF53850">
    <property type="entry name" value="Periplasmic binding protein-like II"/>
    <property type="match status" value="1"/>
</dbReference>
<protein>
    <recommendedName>
        <fullName evidence="5">HTH-type transcriptional regulator CbbR</fullName>
    </recommendedName>
    <alternativeName>
        <fullName evidence="6">RuBisCO operon transcriptional regulator</fullName>
    </alternativeName>
</protein>
<dbReference type="Gene3D" id="1.10.10.10">
    <property type="entry name" value="Winged helix-like DNA-binding domain superfamily/Winged helix DNA-binding domain"/>
    <property type="match status" value="1"/>
</dbReference>
<name>A0A4U0YY73_9RHOB</name>
<evidence type="ECO:0000259" key="7">
    <source>
        <dbReference type="PROSITE" id="PS50931"/>
    </source>
</evidence>
<dbReference type="PANTHER" id="PTHR30126:SF5">
    <property type="entry name" value="HTH-TYPE TRANSCRIPTIONAL ACTIVATOR CMPR"/>
    <property type="match status" value="1"/>
</dbReference>
<comment type="caution">
    <text evidence="8">The sequence shown here is derived from an EMBL/GenBank/DDBJ whole genome shotgun (WGS) entry which is preliminary data.</text>
</comment>
<sequence length="316" mass="34296">MIRLDALTLKQLRALAAVAERGSLTAAAEKIGLTPPAIHNQIKNLEEVFALPLLNRGPESTAFSLTPAGEAVLEAAQRIDVILSQASYQVMAVSEGRSGQVTLGVVSTGRYFAPLLVRRLQELCPEIRVALRVRNREQIVEDLQRHVVDLAIMGRPPRVPEVASVALGPHPHGLVARPDHPLAGREAPASELLAQTFLAREEGSGTRLLMSRYLDRLGDGQVIDLIEMDSNETIKQAVIAGLGIAFLSLHTVMDELRFGQLVQLSAPGLPIERHWFLVHPVDARLRPAALRLQEAIVGLKGSYLPNTRPAAAQTPT</sequence>
<keyword evidence="4" id="KW-0804">Transcription</keyword>
<evidence type="ECO:0000256" key="2">
    <source>
        <dbReference type="ARBA" id="ARBA00023015"/>
    </source>
</evidence>
<feature type="domain" description="HTH lysR-type" evidence="7">
    <location>
        <begin position="7"/>
        <end position="64"/>
    </location>
</feature>
<dbReference type="InterPro" id="IPR036388">
    <property type="entry name" value="WH-like_DNA-bd_sf"/>
</dbReference>
<evidence type="ECO:0000313" key="8">
    <source>
        <dbReference type="EMBL" id="TKA97812.1"/>
    </source>
</evidence>
<comment type="similarity">
    <text evidence="1">Belongs to the LysR transcriptional regulatory family.</text>
</comment>
<gene>
    <name evidence="8" type="ORF">FAZ78_04015</name>
</gene>
<dbReference type="InterPro" id="IPR036390">
    <property type="entry name" value="WH_DNA-bd_sf"/>
</dbReference>
<keyword evidence="2" id="KW-0805">Transcription regulation</keyword>
<evidence type="ECO:0000256" key="5">
    <source>
        <dbReference type="ARBA" id="ARBA00039279"/>
    </source>
</evidence>
<accession>A0A4U0YY73</accession>
<dbReference type="Pfam" id="PF03466">
    <property type="entry name" value="LysR_substrate"/>
    <property type="match status" value="1"/>
</dbReference>